<dbReference type="EMBL" id="NIDE01000017">
    <property type="protein sequence ID" value="OWK36628.1"/>
    <property type="molecule type" value="Genomic_DNA"/>
</dbReference>
<reference evidence="2" key="1">
    <citation type="submission" date="2017-06" db="EMBL/GenBank/DDBJ databases">
        <title>Genome analysis of Fimbriiglobus ruber SP5, the first member of the order Planctomycetales with confirmed chitinolytic capability.</title>
        <authorList>
            <person name="Ravin N.V."/>
            <person name="Rakitin A.L."/>
            <person name="Ivanova A.A."/>
            <person name="Beletsky A.V."/>
            <person name="Kulichevskaya I.S."/>
            <person name="Mardanov A.V."/>
            <person name="Dedysh S.N."/>
        </authorList>
    </citation>
    <scope>NUCLEOTIDE SEQUENCE [LARGE SCALE GENOMIC DNA]</scope>
    <source>
        <strain evidence="2">SP5</strain>
    </source>
</reference>
<keyword evidence="2" id="KW-1185">Reference proteome</keyword>
<dbReference type="RefSeq" id="WP_088259608.1">
    <property type="nucleotide sequence ID" value="NZ_NIDE01000017.1"/>
</dbReference>
<organism evidence="1 2">
    <name type="scientific">Fimbriiglobus ruber</name>
    <dbReference type="NCBI Taxonomy" id="1908690"/>
    <lineage>
        <taxon>Bacteria</taxon>
        <taxon>Pseudomonadati</taxon>
        <taxon>Planctomycetota</taxon>
        <taxon>Planctomycetia</taxon>
        <taxon>Gemmatales</taxon>
        <taxon>Gemmataceae</taxon>
        <taxon>Fimbriiglobus</taxon>
    </lineage>
</organism>
<comment type="caution">
    <text evidence="1">The sequence shown here is derived from an EMBL/GenBank/DDBJ whole genome shotgun (WGS) entry which is preliminary data.</text>
</comment>
<sequence>MSLFRVKTTECRVGVVGLYNAGKTVLLTSLVNHLDNHDGDRFRLGHGKEIQTIRKFEILPPDDGWAAFNYAGFRDALVHNGKWPEKTRDRSQLVCKFERSDWTFSDALLKLYDLPGERLADAAMLGREFGPWSDHILTLIDNDTPYRACCAPFLEAAGAGAVAEADLIRAYKLAQANLILAYKPLVTPSTFLLDTKGSPARGQTATEVVVGRVSGLNADAEFTPLPARLREAQPELAALFARRFEAYRDQIVVPFLHALRSCHALIVLVDVTTLLAAGVGMYDDNRQILRDLFHVLDPGENFAETVGRHLAKVFLPHTLRPGWINRVAFVAPKLDLVHPIDRDRVFGLLKRMVGKLAENRDGLKAEFFNCAAVVSTKPLPGGDADRALVGIPYRSAEGRKIPPGAEQRFTSSPIPDDWPLNWRAGQYVFPEVYPFVPARKDCPPDQINLDRVLDFVMD</sequence>
<dbReference type="Proteomes" id="UP000214646">
    <property type="component" value="Unassembled WGS sequence"/>
</dbReference>
<dbReference type="AlphaFoldDB" id="A0A225DDM9"/>
<dbReference type="InterPro" id="IPR027417">
    <property type="entry name" value="P-loop_NTPase"/>
</dbReference>
<gene>
    <name evidence="1" type="ORF">FRUB_09191</name>
</gene>
<accession>A0A225DDM9</accession>
<dbReference type="InterPro" id="IPR007413">
    <property type="entry name" value="YcjX-like"/>
</dbReference>
<name>A0A225DDM9_9BACT</name>
<dbReference type="SUPFAM" id="SSF52540">
    <property type="entry name" value="P-loop containing nucleoside triphosphate hydrolases"/>
    <property type="match status" value="1"/>
</dbReference>
<dbReference type="Pfam" id="PF04317">
    <property type="entry name" value="DUF463"/>
    <property type="match status" value="1"/>
</dbReference>
<protein>
    <submittedName>
        <fullName evidence="1">Amino acid regulated cytosolic protein</fullName>
    </submittedName>
</protein>
<evidence type="ECO:0000313" key="2">
    <source>
        <dbReference type="Proteomes" id="UP000214646"/>
    </source>
</evidence>
<dbReference type="OrthoDB" id="9777645at2"/>
<proteinExistence type="predicted"/>
<dbReference type="PANTHER" id="PTHR38605">
    <property type="entry name" value="ATPASE-RELATED"/>
    <property type="match status" value="1"/>
</dbReference>
<evidence type="ECO:0000313" key="1">
    <source>
        <dbReference type="EMBL" id="OWK36628.1"/>
    </source>
</evidence>
<dbReference type="PANTHER" id="PTHR38605:SF1">
    <property type="entry name" value="ATPASE"/>
    <property type="match status" value="1"/>
</dbReference>